<name>A0A147BME6_IXORI</name>
<protein>
    <submittedName>
        <fullName evidence="1">Uncharacterized protein</fullName>
    </submittedName>
</protein>
<dbReference type="EMBL" id="GEGO01003478">
    <property type="protein sequence ID" value="JAR91926.1"/>
    <property type="molecule type" value="Transcribed_RNA"/>
</dbReference>
<reference evidence="1" key="1">
    <citation type="journal article" date="2018" name="PLoS Negl. Trop. Dis.">
        <title>Sialome diversity of ticks revealed by RNAseq of single tick salivary glands.</title>
        <authorList>
            <person name="Perner J."/>
            <person name="Kropackova S."/>
            <person name="Kopacek P."/>
            <person name="Ribeiro J.M."/>
        </authorList>
    </citation>
    <scope>NUCLEOTIDE SEQUENCE</scope>
    <source>
        <strain evidence="1">Siblings of single egg batch collected in Ceske Budejovice</strain>
        <tissue evidence="1">Salivary glands</tissue>
    </source>
</reference>
<dbReference type="AlphaFoldDB" id="A0A147BME6"/>
<sequence length="77" mass="8889">MGQSGRLSMFYIRVHAGPCLCSCFEFLCTCPKCVSLRCGLIFRKRVHSCIVIYSYLCRRCKLAERKCVTGFPFSIFF</sequence>
<proteinExistence type="predicted"/>
<organism evidence="1">
    <name type="scientific">Ixodes ricinus</name>
    <name type="common">Common tick</name>
    <name type="synonym">Acarus ricinus</name>
    <dbReference type="NCBI Taxonomy" id="34613"/>
    <lineage>
        <taxon>Eukaryota</taxon>
        <taxon>Metazoa</taxon>
        <taxon>Ecdysozoa</taxon>
        <taxon>Arthropoda</taxon>
        <taxon>Chelicerata</taxon>
        <taxon>Arachnida</taxon>
        <taxon>Acari</taxon>
        <taxon>Parasitiformes</taxon>
        <taxon>Ixodida</taxon>
        <taxon>Ixodoidea</taxon>
        <taxon>Ixodidae</taxon>
        <taxon>Ixodinae</taxon>
        <taxon>Ixodes</taxon>
    </lineage>
</organism>
<evidence type="ECO:0000313" key="1">
    <source>
        <dbReference type="EMBL" id="JAR91926.1"/>
    </source>
</evidence>
<accession>A0A147BME6</accession>